<dbReference type="Proteomes" id="UP000016900">
    <property type="component" value="Chromosome"/>
</dbReference>
<sequence>MILYLNIGIRVDVKSVMIFTVHDVLTKCYCNEFSFYIYKILDNLLYTNGEKHIVLFCLQKTKTLVRK</sequence>
<protein>
    <submittedName>
        <fullName evidence="1">Uncharacterized protein</fullName>
    </submittedName>
</protein>
<evidence type="ECO:0000313" key="2">
    <source>
        <dbReference type="Proteomes" id="UP000016900"/>
    </source>
</evidence>
<dbReference type="KEGG" id="hhs:HHS_00660"/>
<reference evidence="1 2" key="1">
    <citation type="submission" date="2012-10" db="EMBL/GenBank/DDBJ databases">
        <title>Genome sequence of the symbiont of the pentatomidae stink bug Halyomorpha halys.</title>
        <authorList>
            <person name="Kobayashi H."/>
            <person name="Fujii-Muramatsu R."/>
            <person name="Takeishi K."/>
            <person name="Noda H."/>
        </authorList>
    </citation>
    <scope>NUCLEOTIDE SEQUENCE [LARGE SCALE GENOMIC DNA]</scope>
</reference>
<dbReference type="EMBL" id="AP012554">
    <property type="protein sequence ID" value="BAO00036.1"/>
    <property type="molecule type" value="Genomic_DNA"/>
</dbReference>
<proteinExistence type="predicted"/>
<keyword evidence="2" id="KW-1185">Reference proteome</keyword>
<name>U3U1N6_9GAMM</name>
<evidence type="ECO:0000313" key="1">
    <source>
        <dbReference type="EMBL" id="BAO00036.1"/>
    </source>
</evidence>
<dbReference type="AlphaFoldDB" id="U3U1N6"/>
<gene>
    <name evidence="1" type="ORF">HHS_00660</name>
</gene>
<organism evidence="1 2">
    <name type="scientific">Candidatus Pantoea carbekii</name>
    <dbReference type="NCBI Taxonomy" id="1235990"/>
    <lineage>
        <taxon>Bacteria</taxon>
        <taxon>Pseudomonadati</taxon>
        <taxon>Pseudomonadota</taxon>
        <taxon>Gammaproteobacteria</taxon>
        <taxon>Enterobacterales</taxon>
        <taxon>Erwiniaceae</taxon>
        <taxon>Pantoea</taxon>
    </lineage>
</organism>
<accession>U3U1N6</accession>